<reference evidence="1 2" key="1">
    <citation type="journal article" date="2018" name="Front. Plant Sci.">
        <title>Red Clover (Trifolium pratense) and Zigzag Clover (T. medium) - A Picture of Genomic Similarities and Differences.</title>
        <authorList>
            <person name="Dluhosova J."/>
            <person name="Istvanek J."/>
            <person name="Nedelnik J."/>
            <person name="Repkova J."/>
        </authorList>
    </citation>
    <scope>NUCLEOTIDE SEQUENCE [LARGE SCALE GENOMIC DNA]</scope>
    <source>
        <strain evidence="2">cv. 10/8</strain>
        <tissue evidence="1">Leaf</tissue>
    </source>
</reference>
<comment type="caution">
    <text evidence="1">The sequence shown here is derived from an EMBL/GenBank/DDBJ whole genome shotgun (WGS) entry which is preliminary data.</text>
</comment>
<feature type="non-terminal residue" evidence="1">
    <location>
        <position position="19"/>
    </location>
</feature>
<keyword evidence="2" id="KW-1185">Reference proteome</keyword>
<protein>
    <submittedName>
        <fullName evidence="1">Uncharacterized protein</fullName>
    </submittedName>
</protein>
<organism evidence="1 2">
    <name type="scientific">Trifolium medium</name>
    <dbReference type="NCBI Taxonomy" id="97028"/>
    <lineage>
        <taxon>Eukaryota</taxon>
        <taxon>Viridiplantae</taxon>
        <taxon>Streptophyta</taxon>
        <taxon>Embryophyta</taxon>
        <taxon>Tracheophyta</taxon>
        <taxon>Spermatophyta</taxon>
        <taxon>Magnoliopsida</taxon>
        <taxon>eudicotyledons</taxon>
        <taxon>Gunneridae</taxon>
        <taxon>Pentapetalae</taxon>
        <taxon>rosids</taxon>
        <taxon>fabids</taxon>
        <taxon>Fabales</taxon>
        <taxon>Fabaceae</taxon>
        <taxon>Papilionoideae</taxon>
        <taxon>50 kb inversion clade</taxon>
        <taxon>NPAAA clade</taxon>
        <taxon>Hologalegina</taxon>
        <taxon>IRL clade</taxon>
        <taxon>Trifolieae</taxon>
        <taxon>Trifolium</taxon>
    </lineage>
</organism>
<evidence type="ECO:0000313" key="2">
    <source>
        <dbReference type="Proteomes" id="UP000265520"/>
    </source>
</evidence>
<sequence length="19" mass="2137">MGVGRNCHGARRRFEMAGM</sequence>
<dbReference type="Proteomes" id="UP000265520">
    <property type="component" value="Unassembled WGS sequence"/>
</dbReference>
<name>A0A392VN72_9FABA</name>
<dbReference type="AlphaFoldDB" id="A0A392VN72"/>
<accession>A0A392VN72</accession>
<dbReference type="EMBL" id="LXQA011216921">
    <property type="protein sequence ID" value="MCI89337.1"/>
    <property type="molecule type" value="Genomic_DNA"/>
</dbReference>
<evidence type="ECO:0000313" key="1">
    <source>
        <dbReference type="EMBL" id="MCI89337.1"/>
    </source>
</evidence>
<proteinExistence type="predicted"/>